<name>A0A829YN58_9GAMM</name>
<gene>
    <name evidence="1" type="ORF">GCM10011487_67770</name>
</gene>
<proteinExistence type="predicted"/>
<dbReference type="RefSeq" id="WP_161816358.1">
    <property type="nucleotide sequence ID" value="NZ_BLJN01000010.1"/>
</dbReference>
<keyword evidence="2" id="KW-1185">Reference proteome</keyword>
<sequence>MNAVVSRRCLTRVMTDDDRGVEVAQLQSVMHRIQNSLRDVPMAQREYIANALLNLAVSRMLKQEGSALTASILMRLGDVVANGDAPPAPERAVDLNHING</sequence>
<protein>
    <submittedName>
        <fullName evidence="1">Uncharacterized protein</fullName>
    </submittedName>
</protein>
<evidence type="ECO:0000313" key="2">
    <source>
        <dbReference type="Proteomes" id="UP000445000"/>
    </source>
</evidence>
<comment type="caution">
    <text evidence="1">The sequence shown here is derived from an EMBL/GenBank/DDBJ whole genome shotgun (WGS) entry which is preliminary data.</text>
</comment>
<accession>A0A829YN58</accession>
<dbReference type="Proteomes" id="UP000445000">
    <property type="component" value="Unassembled WGS sequence"/>
</dbReference>
<dbReference type="EMBL" id="BLJN01000010">
    <property type="protein sequence ID" value="GFE84777.1"/>
    <property type="molecule type" value="Genomic_DNA"/>
</dbReference>
<evidence type="ECO:0000313" key="1">
    <source>
        <dbReference type="EMBL" id="GFE84777.1"/>
    </source>
</evidence>
<dbReference type="AlphaFoldDB" id="A0A829YN58"/>
<reference evidence="2" key="1">
    <citation type="submission" date="2020-01" db="EMBL/GenBank/DDBJ databases">
        <title>'Steroidobacter agaridevorans' sp. nov., agar-degrading bacteria isolated from rhizosphere soils.</title>
        <authorList>
            <person name="Ikenaga M."/>
            <person name="Kataoka M."/>
            <person name="Murouchi A."/>
            <person name="Katsuragi S."/>
            <person name="Sakai M."/>
        </authorList>
    </citation>
    <scope>NUCLEOTIDE SEQUENCE [LARGE SCALE GENOMIC DNA]</scope>
    <source>
        <strain evidence="2">YU21-B</strain>
    </source>
</reference>
<organism evidence="1 2">
    <name type="scientific">Steroidobacter agaridevorans</name>
    <dbReference type="NCBI Taxonomy" id="2695856"/>
    <lineage>
        <taxon>Bacteria</taxon>
        <taxon>Pseudomonadati</taxon>
        <taxon>Pseudomonadota</taxon>
        <taxon>Gammaproteobacteria</taxon>
        <taxon>Steroidobacterales</taxon>
        <taxon>Steroidobacteraceae</taxon>
        <taxon>Steroidobacter</taxon>
    </lineage>
</organism>